<dbReference type="InterPro" id="IPR041588">
    <property type="entry name" value="Integrase_H2C2"/>
</dbReference>
<dbReference type="GeneID" id="140015113"/>
<dbReference type="Proteomes" id="UP001652660">
    <property type="component" value="Chromosome 10e"/>
</dbReference>
<keyword evidence="3" id="KW-1185">Reference proteome</keyword>
<evidence type="ECO:0000256" key="1">
    <source>
        <dbReference type="SAM" id="MobiDB-lite"/>
    </source>
</evidence>
<name>A0ABM4VU91_COFAR</name>
<dbReference type="Gene3D" id="1.10.340.70">
    <property type="match status" value="1"/>
</dbReference>
<feature type="domain" description="Integrase zinc-binding" evidence="2">
    <location>
        <begin position="418"/>
        <end position="475"/>
    </location>
</feature>
<feature type="compositionally biased region" description="Polar residues" evidence="1">
    <location>
        <begin position="105"/>
        <end position="125"/>
    </location>
</feature>
<organism evidence="3 4">
    <name type="scientific">Coffea arabica</name>
    <name type="common">Arabian coffee</name>
    <dbReference type="NCBI Taxonomy" id="13443"/>
    <lineage>
        <taxon>Eukaryota</taxon>
        <taxon>Viridiplantae</taxon>
        <taxon>Streptophyta</taxon>
        <taxon>Embryophyta</taxon>
        <taxon>Tracheophyta</taxon>
        <taxon>Spermatophyta</taxon>
        <taxon>Magnoliopsida</taxon>
        <taxon>eudicotyledons</taxon>
        <taxon>Gunneridae</taxon>
        <taxon>Pentapetalae</taxon>
        <taxon>asterids</taxon>
        <taxon>lamiids</taxon>
        <taxon>Gentianales</taxon>
        <taxon>Rubiaceae</taxon>
        <taxon>Ixoroideae</taxon>
        <taxon>Gardenieae complex</taxon>
        <taxon>Bertiereae - Coffeeae clade</taxon>
        <taxon>Coffeeae</taxon>
        <taxon>Coffea</taxon>
    </lineage>
</organism>
<proteinExistence type="predicted"/>
<sequence>MEVAMIRANIQEDSEATMARFLNGLNPEIRKKVEFQDHFELQQMVSYAEKVEKQALPIKTPSGRTTTSSSTPWRRDQLPRSNAWPRQGNKERENRRMEQPFHPSATPSKSTPRPTLPRANTSTNQPKAYFKCKGIGHLMAQCPNRNIMYMNEEGMWQSEGEEEYADMPPLEEEGKDDDLVEIEEDPVARTMVTMRVLNAQTQEDDLQRTNIFHTRCKIGDEEFKDVFPEELPKGLPPIRDIEHQIDFVPGAILPNRPAYRANSEETKEIQSKSLDEYVEHLRLVLSALRENRLFANMEKCVFCTPEVNFLGYIVGANGISVDLAKVKAILEWPTPTNVSQVRCKKGKDNVVADALSRRYTLITNMSTKLLGFEHIKSMYAHDDDFCNVFQACEHAAFQKYYRHKGFLFKENCLCIPNCSLRELLVKETHGGGLMGHFGIDKILDILHEHFYWPKMRRDIANICDKCLKCKQAKSRSNPHGLYTPLPVPHAPWTDLSMDFVLDLPRSYRDFEDSRKNPFEEGGNDADTGLDPDKWYQSEVAGSSLPGCCWGRDCWPNQQHPSDPGLKGLTAQPVAPRGAAPHAGRAWYGALRCHCG</sequence>
<dbReference type="SUPFAM" id="SSF56672">
    <property type="entry name" value="DNA/RNA polymerases"/>
    <property type="match status" value="1"/>
</dbReference>
<dbReference type="RefSeq" id="XP_071923101.1">
    <property type="nucleotide sequence ID" value="XM_072067000.1"/>
</dbReference>
<evidence type="ECO:0000313" key="3">
    <source>
        <dbReference type="Proteomes" id="UP001652660"/>
    </source>
</evidence>
<dbReference type="InterPro" id="IPR043502">
    <property type="entry name" value="DNA/RNA_pol_sf"/>
</dbReference>
<dbReference type="PANTHER" id="PTHR35046">
    <property type="entry name" value="ZINC KNUCKLE (CCHC-TYPE) FAMILY PROTEIN"/>
    <property type="match status" value="1"/>
</dbReference>
<evidence type="ECO:0000313" key="4">
    <source>
        <dbReference type="RefSeq" id="XP_071923101.1"/>
    </source>
</evidence>
<reference evidence="4" key="1">
    <citation type="submission" date="2025-08" db="UniProtKB">
        <authorList>
            <consortium name="RefSeq"/>
        </authorList>
    </citation>
    <scope>IDENTIFICATION</scope>
    <source>
        <tissue evidence="4">Leaves</tissue>
    </source>
</reference>
<dbReference type="InterPro" id="IPR043128">
    <property type="entry name" value="Rev_trsase/Diguanyl_cyclase"/>
</dbReference>
<feature type="compositionally biased region" description="Basic and acidic residues" evidence="1">
    <location>
        <begin position="88"/>
        <end position="99"/>
    </location>
</feature>
<dbReference type="PANTHER" id="PTHR35046:SF9">
    <property type="entry name" value="RNA-DIRECTED DNA POLYMERASE"/>
    <property type="match status" value="1"/>
</dbReference>
<feature type="region of interest" description="Disordered" evidence="1">
    <location>
        <begin position="56"/>
        <end position="125"/>
    </location>
</feature>
<dbReference type="Pfam" id="PF17921">
    <property type="entry name" value="Integrase_H2C2"/>
    <property type="match status" value="1"/>
</dbReference>
<dbReference type="Gene3D" id="3.30.70.270">
    <property type="match status" value="1"/>
</dbReference>
<protein>
    <recommendedName>
        <fullName evidence="2">Integrase zinc-binding domain-containing protein</fullName>
    </recommendedName>
</protein>
<gene>
    <name evidence="4" type="primary">LOC140015113</name>
</gene>
<accession>A0ABM4VU91</accession>
<evidence type="ECO:0000259" key="2">
    <source>
        <dbReference type="Pfam" id="PF17921"/>
    </source>
</evidence>